<dbReference type="PANTHER" id="PTHR43201">
    <property type="entry name" value="ACYL-COA SYNTHETASE"/>
    <property type="match status" value="1"/>
</dbReference>
<dbReference type="Pfam" id="PF13193">
    <property type="entry name" value="AMP-binding_C"/>
    <property type="match status" value="1"/>
</dbReference>
<dbReference type="InterPro" id="IPR025110">
    <property type="entry name" value="AMP-bd_C"/>
</dbReference>
<dbReference type="Gene3D" id="3.40.50.12780">
    <property type="entry name" value="N-terminal domain of ligase-like"/>
    <property type="match status" value="1"/>
</dbReference>
<dbReference type="InterPro" id="IPR042099">
    <property type="entry name" value="ANL_N_sf"/>
</dbReference>
<sequence length="550" mass="60160">MSTDFLIRPRKIRASKFRASHVWRDGGPISDLRRWRDELRESLAIKAYRADGGAAWISYADFAHCVERFAGALYELGVRPGHVVACQLPNWWQAEVLLLAAARLDAVVAPIMTAIRPRELERMLRRLGASVCVTVDEWHSFPHAAALREIAARLPELRHRVVIGSTVDGEIEFSSFFEETPWEERHPVALDDAREDPDRVFMVLFTSGTSGEPKGALHTKNTWYSCTSGMVEPLGITSTDVIFTPHSLMHAAGQFFSKMSLLTGASIVLLDDWSGERGLKVLADSGTTQFMSAPSFIYDMIAATAGARPVLPALRVVGSGVTTIPKPLVAEVPEVFGVTLRAIWAMTEVGGCTVTRNDDPPDWAAHSDGRPTTAVELDLRPEAAISKDQPAQLFVRGGSVCLATVGRDSGALTIIADHDEGWYDTGDLAISDGRGGIRLMGRAGDRIGGMFMIPVNDVESELLKHPAVSDVAIVGYPDEQAGELACAVIVPSTRPPVTLDELRKYLAGKGMTEWYLPARVEYLEALPRNDNGKVRKELLRRLLLDATTPT</sequence>
<proteinExistence type="inferred from homology"/>
<name>A0ABW4FA82_9PSEU</name>
<keyword evidence="6" id="KW-1185">Reference proteome</keyword>
<dbReference type="InterPro" id="IPR045851">
    <property type="entry name" value="AMP-bd_C_sf"/>
</dbReference>
<evidence type="ECO:0000313" key="6">
    <source>
        <dbReference type="Proteomes" id="UP001597114"/>
    </source>
</evidence>
<dbReference type="Pfam" id="PF00501">
    <property type="entry name" value="AMP-binding"/>
    <property type="match status" value="1"/>
</dbReference>
<dbReference type="Proteomes" id="UP001597114">
    <property type="component" value="Unassembled WGS sequence"/>
</dbReference>
<keyword evidence="2" id="KW-0436">Ligase</keyword>
<comment type="caution">
    <text evidence="5">The sequence shown here is derived from an EMBL/GenBank/DDBJ whole genome shotgun (WGS) entry which is preliminary data.</text>
</comment>
<evidence type="ECO:0000256" key="1">
    <source>
        <dbReference type="ARBA" id="ARBA00006432"/>
    </source>
</evidence>
<evidence type="ECO:0000313" key="5">
    <source>
        <dbReference type="EMBL" id="MFD1522935.1"/>
    </source>
</evidence>
<dbReference type="PANTHER" id="PTHR43201:SF5">
    <property type="entry name" value="MEDIUM-CHAIN ACYL-COA LIGASE ACSF2, MITOCHONDRIAL"/>
    <property type="match status" value="1"/>
</dbReference>
<accession>A0ABW4FA82</accession>
<evidence type="ECO:0000259" key="3">
    <source>
        <dbReference type="Pfam" id="PF00501"/>
    </source>
</evidence>
<feature type="domain" description="AMP-binding enzyme C-terminal" evidence="4">
    <location>
        <begin position="458"/>
        <end position="533"/>
    </location>
</feature>
<dbReference type="InterPro" id="IPR000873">
    <property type="entry name" value="AMP-dep_synth/lig_dom"/>
</dbReference>
<dbReference type="InterPro" id="IPR020845">
    <property type="entry name" value="AMP-binding_CS"/>
</dbReference>
<comment type="similarity">
    <text evidence="1">Belongs to the ATP-dependent AMP-binding enzyme family.</text>
</comment>
<dbReference type="SUPFAM" id="SSF56801">
    <property type="entry name" value="Acetyl-CoA synthetase-like"/>
    <property type="match status" value="1"/>
</dbReference>
<evidence type="ECO:0000259" key="4">
    <source>
        <dbReference type="Pfam" id="PF13193"/>
    </source>
</evidence>
<dbReference type="PROSITE" id="PS00455">
    <property type="entry name" value="AMP_BINDING"/>
    <property type="match status" value="1"/>
</dbReference>
<gene>
    <name evidence="5" type="ORF">ACFSJD_35985</name>
</gene>
<dbReference type="EMBL" id="JBHUCO010000054">
    <property type="protein sequence ID" value="MFD1522935.1"/>
    <property type="molecule type" value="Genomic_DNA"/>
</dbReference>
<feature type="domain" description="AMP-dependent synthetase/ligase" evidence="3">
    <location>
        <begin position="50"/>
        <end position="400"/>
    </location>
</feature>
<organism evidence="5 6">
    <name type="scientific">Pseudonocardia yunnanensis</name>
    <dbReference type="NCBI Taxonomy" id="58107"/>
    <lineage>
        <taxon>Bacteria</taxon>
        <taxon>Bacillati</taxon>
        <taxon>Actinomycetota</taxon>
        <taxon>Actinomycetes</taxon>
        <taxon>Pseudonocardiales</taxon>
        <taxon>Pseudonocardiaceae</taxon>
        <taxon>Pseudonocardia</taxon>
    </lineage>
</organism>
<dbReference type="Gene3D" id="3.30.300.30">
    <property type="match status" value="1"/>
</dbReference>
<reference evidence="6" key="1">
    <citation type="journal article" date="2019" name="Int. J. Syst. Evol. Microbiol.">
        <title>The Global Catalogue of Microorganisms (GCM) 10K type strain sequencing project: providing services to taxonomists for standard genome sequencing and annotation.</title>
        <authorList>
            <consortium name="The Broad Institute Genomics Platform"/>
            <consortium name="The Broad Institute Genome Sequencing Center for Infectious Disease"/>
            <person name="Wu L."/>
            <person name="Ma J."/>
        </authorList>
    </citation>
    <scope>NUCLEOTIDE SEQUENCE [LARGE SCALE GENOMIC DNA]</scope>
    <source>
        <strain evidence="6">CCM 7043</strain>
    </source>
</reference>
<protein>
    <submittedName>
        <fullName evidence="5">AMP-binding protein</fullName>
    </submittedName>
</protein>
<evidence type="ECO:0000256" key="2">
    <source>
        <dbReference type="ARBA" id="ARBA00022598"/>
    </source>
</evidence>
<dbReference type="RefSeq" id="WP_344724986.1">
    <property type="nucleotide sequence ID" value="NZ_BAAAUS010000028.1"/>
</dbReference>